<dbReference type="AlphaFoldDB" id="A0AAQ1ST13"/>
<comment type="caution">
    <text evidence="1">The sequence shown here is derived from an EMBL/GenBank/DDBJ whole genome shotgun (WGS) entry which is preliminary data.</text>
</comment>
<sequence>MLAEECLHRPPRQLYAQHAIPLPGQPGQVEALAAQRHQHTAARHQAKRWPILLQIRVHLRLVKADLVVGPPLLPERWLHDHSRFLDGLSVKVGLDFDLWLIEDDCILTVRTPSCCPACSFPMVPPCLPCNPAPAGRRWHGWPTPCPGRKR</sequence>
<organism evidence="1 2">
    <name type="scientific">Pseudomonas inefficax</name>
    <dbReference type="NCBI Taxonomy" id="2078786"/>
    <lineage>
        <taxon>Bacteria</taxon>
        <taxon>Pseudomonadati</taxon>
        <taxon>Pseudomonadota</taxon>
        <taxon>Gammaproteobacteria</taxon>
        <taxon>Pseudomonadales</taxon>
        <taxon>Pseudomonadaceae</taxon>
        <taxon>Pseudomonas</taxon>
    </lineage>
</organism>
<protein>
    <submittedName>
        <fullName evidence="1">Uncharacterized protein</fullName>
    </submittedName>
</protein>
<accession>A0AAQ1ST13</accession>
<proteinExistence type="predicted"/>
<dbReference type="Proteomes" id="UP000294335">
    <property type="component" value="Unassembled WGS sequence"/>
</dbReference>
<name>A0AAQ1ST13_9PSED</name>
<dbReference type="EMBL" id="OPYN01000081">
    <property type="protein sequence ID" value="SPO60278.1"/>
    <property type="molecule type" value="Genomic_DNA"/>
</dbReference>
<reference evidence="1 2" key="1">
    <citation type="submission" date="2018-02" db="EMBL/GenBank/DDBJ databases">
        <authorList>
            <person name="Dubost A."/>
        </authorList>
    </citation>
    <scope>NUCLEOTIDE SEQUENCE [LARGE SCALE GENOMIC DNA]</scope>
    <source>
        <strain evidence="2">JV551A3</strain>
    </source>
</reference>
<evidence type="ECO:0000313" key="2">
    <source>
        <dbReference type="Proteomes" id="UP000294335"/>
    </source>
</evidence>
<keyword evidence="2" id="KW-1185">Reference proteome</keyword>
<evidence type="ECO:0000313" key="1">
    <source>
        <dbReference type="EMBL" id="SPO60278.1"/>
    </source>
</evidence>
<gene>
    <name evidence="1" type="ORF">JV551A3_V1_810005</name>
</gene>